<protein>
    <submittedName>
        <fullName evidence="3">SDR family oxidoreductase</fullName>
    </submittedName>
</protein>
<gene>
    <name evidence="3" type="ORF">GON03_21235</name>
</gene>
<dbReference type="SUPFAM" id="SSF51735">
    <property type="entry name" value="NAD(P)-binding Rossmann-fold domains"/>
    <property type="match status" value="1"/>
</dbReference>
<dbReference type="RefSeq" id="WP_157346706.1">
    <property type="nucleotide sequence ID" value="NZ_WSEK01000005.1"/>
</dbReference>
<reference evidence="3 4" key="1">
    <citation type="submission" date="2019-12" db="EMBL/GenBank/DDBJ databases">
        <authorList>
            <person name="Huq M.A."/>
        </authorList>
    </citation>
    <scope>NUCLEOTIDE SEQUENCE [LARGE SCALE GENOMIC DNA]</scope>
    <source>
        <strain evidence="3 4">MAH-18</strain>
    </source>
</reference>
<dbReference type="GO" id="GO:0016491">
    <property type="term" value="F:oxidoreductase activity"/>
    <property type="evidence" value="ECO:0007669"/>
    <property type="project" value="UniProtKB-KW"/>
</dbReference>
<dbReference type="EMBL" id="WSEK01000005">
    <property type="protein sequence ID" value="MVQ51711.1"/>
    <property type="molecule type" value="Genomic_DNA"/>
</dbReference>
<accession>A0A6L6XWD9</accession>
<dbReference type="Gene3D" id="3.40.50.720">
    <property type="entry name" value="NAD(P)-binding Rossmann-like Domain"/>
    <property type="match status" value="1"/>
</dbReference>
<dbReference type="PRINTS" id="PR00081">
    <property type="entry name" value="GDHRDH"/>
</dbReference>
<evidence type="ECO:0000256" key="1">
    <source>
        <dbReference type="ARBA" id="ARBA00006484"/>
    </source>
</evidence>
<proteinExistence type="inferred from homology"/>
<dbReference type="InterPro" id="IPR036291">
    <property type="entry name" value="NAD(P)-bd_dom_sf"/>
</dbReference>
<organism evidence="3 4">
    <name type="scientific">Nocardioides agri</name>
    <dbReference type="NCBI Taxonomy" id="2682843"/>
    <lineage>
        <taxon>Bacteria</taxon>
        <taxon>Bacillati</taxon>
        <taxon>Actinomycetota</taxon>
        <taxon>Actinomycetes</taxon>
        <taxon>Propionibacteriales</taxon>
        <taxon>Nocardioidaceae</taxon>
        <taxon>Nocardioides</taxon>
    </lineage>
</organism>
<keyword evidence="4" id="KW-1185">Reference proteome</keyword>
<comment type="caution">
    <text evidence="3">The sequence shown here is derived from an EMBL/GenBank/DDBJ whole genome shotgun (WGS) entry which is preliminary data.</text>
</comment>
<dbReference type="Pfam" id="PF13561">
    <property type="entry name" value="adh_short_C2"/>
    <property type="match status" value="1"/>
</dbReference>
<dbReference type="PANTHER" id="PTHR43477:SF1">
    <property type="entry name" value="DIHYDROANTICAPSIN 7-DEHYDROGENASE"/>
    <property type="match status" value="1"/>
</dbReference>
<evidence type="ECO:0000256" key="2">
    <source>
        <dbReference type="ARBA" id="ARBA00023002"/>
    </source>
</evidence>
<evidence type="ECO:0000313" key="3">
    <source>
        <dbReference type="EMBL" id="MVQ51711.1"/>
    </source>
</evidence>
<dbReference type="InterPro" id="IPR051122">
    <property type="entry name" value="SDR_DHRS6-like"/>
</dbReference>
<comment type="similarity">
    <text evidence="1">Belongs to the short-chain dehydrogenases/reductases (SDR) family.</text>
</comment>
<evidence type="ECO:0000313" key="4">
    <source>
        <dbReference type="Proteomes" id="UP000473525"/>
    </source>
</evidence>
<dbReference type="AlphaFoldDB" id="A0A6L6XWD9"/>
<dbReference type="Proteomes" id="UP000473525">
    <property type="component" value="Unassembled WGS sequence"/>
</dbReference>
<dbReference type="InterPro" id="IPR002347">
    <property type="entry name" value="SDR_fam"/>
</dbReference>
<sequence>MNELNGQRLLVIGGGRGIGAGIAARARELGMDVVVGAREPSTIEGGVRLDLTDEATIATAAARVGAVDHVVTLGSLPHDVPIAELDRDRVVAAFEAKVIGPLLVAKHVEIRRSMTLFSGVVGWRPGPGSVVKGVTNGAVDFAVRHLAANLAPVRVNAVAPGVIDSGAWDGKGDAKSAFLTGAAGQTLVGRHGELDDVVEAAIWIMRSDYVDGQTIHVDGGRR</sequence>
<name>A0A6L6XWD9_9ACTN</name>
<dbReference type="PANTHER" id="PTHR43477">
    <property type="entry name" value="DIHYDROANTICAPSIN 7-DEHYDROGENASE"/>
    <property type="match status" value="1"/>
</dbReference>
<keyword evidence="2" id="KW-0560">Oxidoreductase</keyword>